<evidence type="ECO:0000313" key="3">
    <source>
        <dbReference type="Proteomes" id="UP000184383"/>
    </source>
</evidence>
<dbReference type="Proteomes" id="UP000184383">
    <property type="component" value="Unassembled WGS sequence"/>
</dbReference>
<dbReference type="RefSeq" id="XP_040686778.1">
    <property type="nucleotide sequence ID" value="XM_040837837.1"/>
</dbReference>
<sequence>MEYRRKLREASWGADPLEYQGGFGNLAYNKKDAFNSALSANGTVKWRRIQADVLSSPSGQTKAILKVSFPEINWGYLQSIYGWFALQYQAWARGFLKVDKPNGQTIALFTDSLLEFSVDGTRYFGGDYYTYRKVPVILYLWPGFHVIDLRLIRDVRVLGALEKPTIEVVIEAETRDALIDIDETSLVISEFTQGRFGSPWASVHIQNNMADWVEILSAQQHNLAIRRPFHMSPYQTRPIIFNITLGTPLQTEFPVNIVYNPHKKEGEILRTQSFQIKLEERSSSDAQKFTFIHPAQIVSYAVLRPPPLDPICGDKLGFNPVLIGLHGAGLDADSIQAREMLDDAYGICAWVQFPSGVTPWSANDWHNWGTLDAMVAVAAITDWIEHVNWKGPKVTLDSWIVVGHSNGGQGAWYLSTHYPDNIIAAAPVSGKSADYVAYSMWQDSEPLIASILERSRSRFKHGLLLSNLAGIPVFQQHGSDDDNVGVYHSRLMHELLGQTRWPSEYDELLGKGHCMWPKNGINVDQLQSPDINGQMRITRNLENGVWYIKTQNIHRFHLSANSRIKLPVALAFNDTGDSFEVDPNRYPYGRQLGAMGAILRSNGTFSICTCSKGVDHVALQISRNRLRYFAADSQLASKHNSTYTPFHNGNNDIGIGNVMTIAVGDDLPSSQHTGFPIRSAGGHLILFKDCIHNHTRQRTEIDMPLKQECREYHYKYENGLGALFLRPLEGERLELVIWGADISGLEHAARLVPILTGVGQPEFLILSDSCR</sequence>
<dbReference type="VEuPathDB" id="FungiDB:ASPWEDRAFT_53143"/>
<dbReference type="InterPro" id="IPR050955">
    <property type="entry name" value="Plant_Biomass_Hydrol_Est"/>
</dbReference>
<evidence type="ECO:0008006" key="4">
    <source>
        <dbReference type="Google" id="ProtNLM"/>
    </source>
</evidence>
<gene>
    <name evidence="2" type="ORF">ASPWEDRAFT_53143</name>
</gene>
<organism evidence="2 3">
    <name type="scientific">Aspergillus wentii DTO 134E9</name>
    <dbReference type="NCBI Taxonomy" id="1073089"/>
    <lineage>
        <taxon>Eukaryota</taxon>
        <taxon>Fungi</taxon>
        <taxon>Dikarya</taxon>
        <taxon>Ascomycota</taxon>
        <taxon>Pezizomycotina</taxon>
        <taxon>Eurotiomycetes</taxon>
        <taxon>Eurotiomycetidae</taxon>
        <taxon>Eurotiales</taxon>
        <taxon>Aspergillaceae</taxon>
        <taxon>Aspergillus</taxon>
        <taxon>Aspergillus subgen. Cremei</taxon>
    </lineage>
</organism>
<dbReference type="PANTHER" id="PTHR43037">
    <property type="entry name" value="UNNAMED PRODUCT-RELATED"/>
    <property type="match status" value="1"/>
</dbReference>
<reference evidence="3" key="1">
    <citation type="journal article" date="2017" name="Genome Biol.">
        <title>Comparative genomics reveals high biological diversity and specific adaptations in the industrially and medically important fungal genus Aspergillus.</title>
        <authorList>
            <person name="de Vries R.P."/>
            <person name="Riley R."/>
            <person name="Wiebenga A."/>
            <person name="Aguilar-Osorio G."/>
            <person name="Amillis S."/>
            <person name="Uchima C.A."/>
            <person name="Anderluh G."/>
            <person name="Asadollahi M."/>
            <person name="Askin M."/>
            <person name="Barry K."/>
            <person name="Battaglia E."/>
            <person name="Bayram O."/>
            <person name="Benocci T."/>
            <person name="Braus-Stromeyer S.A."/>
            <person name="Caldana C."/>
            <person name="Canovas D."/>
            <person name="Cerqueira G.C."/>
            <person name="Chen F."/>
            <person name="Chen W."/>
            <person name="Choi C."/>
            <person name="Clum A."/>
            <person name="Dos Santos R.A."/>
            <person name="Damasio A.R."/>
            <person name="Diallinas G."/>
            <person name="Emri T."/>
            <person name="Fekete E."/>
            <person name="Flipphi M."/>
            <person name="Freyberg S."/>
            <person name="Gallo A."/>
            <person name="Gournas C."/>
            <person name="Habgood R."/>
            <person name="Hainaut M."/>
            <person name="Harispe M.L."/>
            <person name="Henrissat B."/>
            <person name="Hilden K.S."/>
            <person name="Hope R."/>
            <person name="Hossain A."/>
            <person name="Karabika E."/>
            <person name="Karaffa L."/>
            <person name="Karanyi Z."/>
            <person name="Krasevec N."/>
            <person name="Kuo A."/>
            <person name="Kusch H."/>
            <person name="LaButti K."/>
            <person name="Lagendijk E.L."/>
            <person name="Lapidus A."/>
            <person name="Levasseur A."/>
            <person name="Lindquist E."/>
            <person name="Lipzen A."/>
            <person name="Logrieco A.F."/>
            <person name="MacCabe A."/>
            <person name="Maekelae M.R."/>
            <person name="Malavazi I."/>
            <person name="Melin P."/>
            <person name="Meyer V."/>
            <person name="Mielnichuk N."/>
            <person name="Miskei M."/>
            <person name="Molnar A.P."/>
            <person name="Mule G."/>
            <person name="Ngan C.Y."/>
            <person name="Orejas M."/>
            <person name="Orosz E."/>
            <person name="Ouedraogo J.P."/>
            <person name="Overkamp K.M."/>
            <person name="Park H.-S."/>
            <person name="Perrone G."/>
            <person name="Piumi F."/>
            <person name="Punt P.J."/>
            <person name="Ram A.F."/>
            <person name="Ramon A."/>
            <person name="Rauscher S."/>
            <person name="Record E."/>
            <person name="Riano-Pachon D.M."/>
            <person name="Robert V."/>
            <person name="Roehrig J."/>
            <person name="Ruller R."/>
            <person name="Salamov A."/>
            <person name="Salih N.S."/>
            <person name="Samson R.A."/>
            <person name="Sandor E."/>
            <person name="Sanguinetti M."/>
            <person name="Schuetze T."/>
            <person name="Sepcic K."/>
            <person name="Shelest E."/>
            <person name="Sherlock G."/>
            <person name="Sophianopoulou V."/>
            <person name="Squina F.M."/>
            <person name="Sun H."/>
            <person name="Susca A."/>
            <person name="Todd R.B."/>
            <person name="Tsang A."/>
            <person name="Unkles S.E."/>
            <person name="van de Wiele N."/>
            <person name="van Rossen-Uffink D."/>
            <person name="Oliveira J.V."/>
            <person name="Vesth T.C."/>
            <person name="Visser J."/>
            <person name="Yu J.-H."/>
            <person name="Zhou M."/>
            <person name="Andersen M.R."/>
            <person name="Archer D.B."/>
            <person name="Baker S.E."/>
            <person name="Benoit I."/>
            <person name="Brakhage A.A."/>
            <person name="Braus G.H."/>
            <person name="Fischer R."/>
            <person name="Frisvad J.C."/>
            <person name="Goldman G.H."/>
            <person name="Houbraken J."/>
            <person name="Oakley B."/>
            <person name="Pocsi I."/>
            <person name="Scazzocchio C."/>
            <person name="Seiboth B."/>
            <person name="vanKuyk P.A."/>
            <person name="Wortman J."/>
            <person name="Dyer P.S."/>
            <person name="Grigoriev I.V."/>
        </authorList>
    </citation>
    <scope>NUCLEOTIDE SEQUENCE [LARGE SCALE GENOMIC DNA]</scope>
    <source>
        <strain evidence="3">DTO 134E9</strain>
    </source>
</reference>
<dbReference type="SUPFAM" id="SSF53474">
    <property type="entry name" value="alpha/beta-Hydrolases"/>
    <property type="match status" value="1"/>
</dbReference>
<proteinExistence type="predicted"/>
<evidence type="ECO:0000256" key="1">
    <source>
        <dbReference type="ARBA" id="ARBA00022729"/>
    </source>
</evidence>
<dbReference type="Gene3D" id="3.40.50.1820">
    <property type="entry name" value="alpha/beta hydrolase"/>
    <property type="match status" value="1"/>
</dbReference>
<dbReference type="PANTHER" id="PTHR43037:SF4">
    <property type="entry name" value="PEPTIDASE S9 PROLYL OLIGOPEPTIDASE CATALYTIC DOMAIN-CONTAINING PROTEIN"/>
    <property type="match status" value="1"/>
</dbReference>
<dbReference type="AlphaFoldDB" id="A0A1L9RDV5"/>
<name>A0A1L9RDV5_ASPWE</name>
<dbReference type="OrthoDB" id="449091at2759"/>
<keyword evidence="1" id="KW-0732">Signal</keyword>
<dbReference type="GeneID" id="63753685"/>
<dbReference type="STRING" id="1073089.A0A1L9RDV5"/>
<dbReference type="InterPro" id="IPR029058">
    <property type="entry name" value="AB_hydrolase_fold"/>
</dbReference>
<keyword evidence="3" id="KW-1185">Reference proteome</keyword>
<evidence type="ECO:0000313" key="2">
    <source>
        <dbReference type="EMBL" id="OJJ33101.1"/>
    </source>
</evidence>
<dbReference type="EMBL" id="KV878214">
    <property type="protein sequence ID" value="OJJ33101.1"/>
    <property type="molecule type" value="Genomic_DNA"/>
</dbReference>
<protein>
    <recommendedName>
        <fullName evidence="4">Peptidase S9 prolyl oligopeptidase catalytic domain-containing protein</fullName>
    </recommendedName>
</protein>
<accession>A0A1L9RDV5</accession>